<name>A0A151IJ83_9HYME</name>
<sequence>MFPYATNNTIKLSLEDNLAVQRLYEKKNRNVVPSTRSPPVTTDTTKTTSNKRDLCDLPYVDNVLVLNHRILVTYRKTMWMIDVNGKSLRLKDGWPKRPFDLKLPTNMHVNAALVTNRRQTYVIYNDDSVALLNEFDMTVNGYHTLQSIFPGIPSSPTLAFRYIDGTKVVRILERRYPLTVTGYKYLTVGIDVKLPCVVTIVLGDCHGKEMSLLPTVWSELVEKKHVILPLLQYEETKGKRTPPPMYIGDVTLRFGRINSIPMLRLNSSSSKVTLSKSTVLNLFNLEYCVNRLISSFNAVTDTIDKKFSRLLNIATNVNDSTKLPRTMYENESFDRNDIIDCELIALIFGQN</sequence>
<evidence type="ECO:0000313" key="3">
    <source>
        <dbReference type="Proteomes" id="UP000078542"/>
    </source>
</evidence>
<dbReference type="InterPro" id="IPR036375">
    <property type="entry name" value="Hemopexin-like_dom_sf"/>
</dbReference>
<keyword evidence="3" id="KW-1185">Reference proteome</keyword>
<organism evidence="2 3">
    <name type="scientific">Cyphomyrmex costatus</name>
    <dbReference type="NCBI Taxonomy" id="456900"/>
    <lineage>
        <taxon>Eukaryota</taxon>
        <taxon>Metazoa</taxon>
        <taxon>Ecdysozoa</taxon>
        <taxon>Arthropoda</taxon>
        <taxon>Hexapoda</taxon>
        <taxon>Insecta</taxon>
        <taxon>Pterygota</taxon>
        <taxon>Neoptera</taxon>
        <taxon>Endopterygota</taxon>
        <taxon>Hymenoptera</taxon>
        <taxon>Apocrita</taxon>
        <taxon>Aculeata</taxon>
        <taxon>Formicoidea</taxon>
        <taxon>Formicidae</taxon>
        <taxon>Myrmicinae</taxon>
        <taxon>Cyphomyrmex</taxon>
    </lineage>
</organism>
<dbReference type="SUPFAM" id="SSF50923">
    <property type="entry name" value="Hemopexin-like domain"/>
    <property type="match status" value="1"/>
</dbReference>
<dbReference type="Gene3D" id="2.110.10.10">
    <property type="entry name" value="Hemopexin-like domain"/>
    <property type="match status" value="1"/>
</dbReference>
<gene>
    <name evidence="2" type="ORF">ALC62_05950</name>
</gene>
<dbReference type="AlphaFoldDB" id="A0A151IJ83"/>
<evidence type="ECO:0000313" key="2">
    <source>
        <dbReference type="EMBL" id="KYN03204.1"/>
    </source>
</evidence>
<proteinExistence type="predicted"/>
<evidence type="ECO:0000256" key="1">
    <source>
        <dbReference type="SAM" id="MobiDB-lite"/>
    </source>
</evidence>
<feature type="compositionally biased region" description="Low complexity" evidence="1">
    <location>
        <begin position="30"/>
        <end position="48"/>
    </location>
</feature>
<dbReference type="Proteomes" id="UP000078542">
    <property type="component" value="Unassembled WGS sequence"/>
</dbReference>
<dbReference type="STRING" id="456900.A0A151IJ83"/>
<protein>
    <submittedName>
        <fullName evidence="2">Uncharacterized protein</fullName>
    </submittedName>
</protein>
<accession>A0A151IJ83</accession>
<reference evidence="2 3" key="1">
    <citation type="submission" date="2016-03" db="EMBL/GenBank/DDBJ databases">
        <title>Cyphomyrmex costatus WGS genome.</title>
        <authorList>
            <person name="Nygaard S."/>
            <person name="Hu H."/>
            <person name="Boomsma J."/>
            <person name="Zhang G."/>
        </authorList>
    </citation>
    <scope>NUCLEOTIDE SEQUENCE [LARGE SCALE GENOMIC DNA]</scope>
    <source>
        <strain evidence="2">MS0001</strain>
        <tissue evidence="2">Whole body</tissue>
    </source>
</reference>
<feature type="region of interest" description="Disordered" evidence="1">
    <location>
        <begin position="29"/>
        <end position="48"/>
    </location>
</feature>
<dbReference type="EMBL" id="KQ977374">
    <property type="protein sequence ID" value="KYN03204.1"/>
    <property type="molecule type" value="Genomic_DNA"/>
</dbReference>